<evidence type="ECO:0000256" key="5">
    <source>
        <dbReference type="ARBA" id="ARBA00022917"/>
    </source>
</evidence>
<dbReference type="Gene3D" id="2.40.30.10">
    <property type="entry name" value="Translation factors"/>
    <property type="match status" value="1"/>
</dbReference>
<evidence type="ECO:0000256" key="4">
    <source>
        <dbReference type="ARBA" id="ARBA00022741"/>
    </source>
</evidence>
<dbReference type="Pfam" id="PF03144">
    <property type="entry name" value="GTP_EFTU_D2"/>
    <property type="match status" value="1"/>
</dbReference>
<dbReference type="Pfam" id="PF09106">
    <property type="entry name" value="WHD_2nd_SelB"/>
    <property type="match status" value="1"/>
</dbReference>
<dbReference type="EMBL" id="VNHQ01000013">
    <property type="protein sequence ID" value="TYP64359.1"/>
    <property type="molecule type" value="Genomic_DNA"/>
</dbReference>
<dbReference type="PROSITE" id="PS51722">
    <property type="entry name" value="G_TR_2"/>
    <property type="match status" value="1"/>
</dbReference>
<dbReference type="InterPro" id="IPR050055">
    <property type="entry name" value="EF-Tu_GTPase"/>
</dbReference>
<dbReference type="InterPro" id="IPR004161">
    <property type="entry name" value="EFTu-like_2"/>
</dbReference>
<comment type="subcellular location">
    <subcellularLocation>
        <location evidence="1">Cytoplasm</location>
    </subcellularLocation>
</comment>
<dbReference type="Pfam" id="PF25461">
    <property type="entry name" value="Beta-barrel_SelB"/>
    <property type="match status" value="1"/>
</dbReference>
<dbReference type="InterPro" id="IPR005225">
    <property type="entry name" value="Small_GTP-bd"/>
</dbReference>
<dbReference type="Gene3D" id="1.10.10.10">
    <property type="entry name" value="Winged helix-like DNA-binding domain superfamily/Winged helix DNA-binding domain"/>
    <property type="match status" value="3"/>
</dbReference>
<dbReference type="InterPro" id="IPR036390">
    <property type="entry name" value="WH_DNA-bd_sf"/>
</dbReference>
<dbReference type="InterPro" id="IPR015191">
    <property type="entry name" value="SelB_WHD4"/>
</dbReference>
<dbReference type="Proteomes" id="UP000324282">
    <property type="component" value="Unassembled WGS sequence"/>
</dbReference>
<evidence type="ECO:0000256" key="3">
    <source>
        <dbReference type="ARBA" id="ARBA00022490"/>
    </source>
</evidence>
<dbReference type="SUPFAM" id="SSF52540">
    <property type="entry name" value="P-loop containing nucleoside triphosphate hydrolases"/>
    <property type="match status" value="1"/>
</dbReference>
<keyword evidence="4" id="KW-0547">Nucleotide-binding</keyword>
<dbReference type="Gene3D" id="3.40.50.300">
    <property type="entry name" value="P-loop containing nucleotide triphosphate hydrolases"/>
    <property type="match status" value="1"/>
</dbReference>
<dbReference type="InterPro" id="IPR027417">
    <property type="entry name" value="P-loop_NTPase"/>
</dbReference>
<comment type="caution">
    <text evidence="10">The sequence shown here is derived from an EMBL/GenBank/DDBJ whole genome shotgun (WGS) entry which is preliminary data.</text>
</comment>
<dbReference type="RefSeq" id="WP_148925865.1">
    <property type="nucleotide sequence ID" value="NZ_VNHQ01000013.1"/>
</dbReference>
<proteinExistence type="predicted"/>
<reference evidence="10 11" key="1">
    <citation type="submission" date="2019-07" db="EMBL/GenBank/DDBJ databases">
        <title>Deep subsurface shale carbon reservoir microbial communities from Ohio and West Virginia, USA.</title>
        <authorList>
            <person name="Wrighton K."/>
        </authorList>
    </citation>
    <scope>NUCLEOTIDE SEQUENCE [LARGE SCALE GENOMIC DNA]</scope>
    <source>
        <strain evidence="10 11">NP_8Ht</strain>
    </source>
</reference>
<dbReference type="CDD" id="cd04171">
    <property type="entry name" value="SelB"/>
    <property type="match status" value="1"/>
</dbReference>
<dbReference type="InterPro" id="IPR031157">
    <property type="entry name" value="G_TR_CS"/>
</dbReference>
<dbReference type="FunFam" id="3.40.50.300:FF:001064">
    <property type="entry name" value="Selenocysteine-specific translation elongation factor"/>
    <property type="match status" value="1"/>
</dbReference>
<dbReference type="InterPro" id="IPR015190">
    <property type="entry name" value="Elong_fac_SelB-wing-hlx_typ-2"/>
</dbReference>
<dbReference type="SUPFAM" id="SSF46785">
    <property type="entry name" value="Winged helix' DNA-binding domain"/>
    <property type="match status" value="3"/>
</dbReference>
<sequence length="638" mass="70469">MIIGTAGHIDHGKTALLQALTGQAGDRRQEERLRGITIDLGYLYASLGEPDLTGFIDVPGHERFVHNMLAGACGIDCVLLVVAADDGVMPQTREHLAIVELLGIRRALVALTKIDRVEPSRIAEVQRQVEALLEAGPLSGAPIFPVSSVSGEGIDALRARLLEHATEVQARREDGHFRLSIDRAFSVTGAGVVVTGTAIAGRTHVGDELSLGPSGRKVRVRGLHAQNQTAQAAQAGQRVALNLSGERLSVADISRGDWLVTPELQDGTQRIDIEFTLLASEARELRHWTPVHIHLGAQDVTGRIALLEGECLAPGGHVHAQLLLNAPAHAVHGDRVVLRDQSAQRTLGGGRVLDPFAPPRNRHRQARLAVLRALAEDTLEDVLPGLLPSALNGLDPALLERQFNRPRKTWRLPDEALEITTRLGPRLFERGTWDYLGKSLVAALQRFHDSQPDELGPDRDRLRRYALPLLERPIFIALLEQALAEGKVEASGPWLHLPGHRVRLTDEEEALKARLWPLLAASCFNPPWVRDIARVLDVEEEQARQLLRKLARLGALQQVVKDLFYPEQTIRLLASQVLEMERQSGVIRAAAFRDQIQLGRKRSIQLLEHFDRIGFTRRFGNERKVRRDSALASEDEVS</sequence>
<feature type="domain" description="Tr-type G" evidence="9">
    <location>
        <begin position="1"/>
        <end position="169"/>
    </location>
</feature>
<organism evidence="10 11">
    <name type="scientific">Stutzerimonas stutzeri</name>
    <name type="common">Pseudomonas stutzeri</name>
    <dbReference type="NCBI Taxonomy" id="316"/>
    <lineage>
        <taxon>Bacteria</taxon>
        <taxon>Pseudomonadati</taxon>
        <taxon>Pseudomonadota</taxon>
        <taxon>Gammaproteobacteria</taxon>
        <taxon>Pseudomonadales</taxon>
        <taxon>Pseudomonadaceae</taxon>
        <taxon>Stutzerimonas</taxon>
    </lineage>
</organism>
<dbReference type="PRINTS" id="PR00315">
    <property type="entry name" value="ELONGATNFCT"/>
</dbReference>
<evidence type="ECO:0000259" key="9">
    <source>
        <dbReference type="PROSITE" id="PS51722"/>
    </source>
</evidence>
<dbReference type="SUPFAM" id="SSF50465">
    <property type="entry name" value="EF-Tu/eEF-1alpha/eIF2-gamma C-terminal domain"/>
    <property type="match status" value="1"/>
</dbReference>
<evidence type="ECO:0000256" key="8">
    <source>
        <dbReference type="ARBA" id="ARBA00031615"/>
    </source>
</evidence>
<dbReference type="GO" id="GO:0001514">
    <property type="term" value="P:selenocysteine incorporation"/>
    <property type="evidence" value="ECO:0007669"/>
    <property type="project" value="InterPro"/>
</dbReference>
<dbReference type="GO" id="GO:0003723">
    <property type="term" value="F:RNA binding"/>
    <property type="evidence" value="ECO:0007669"/>
    <property type="project" value="InterPro"/>
</dbReference>
<dbReference type="Pfam" id="PF09107">
    <property type="entry name" value="WHD_3rd_SelB"/>
    <property type="match status" value="1"/>
</dbReference>
<evidence type="ECO:0000313" key="10">
    <source>
        <dbReference type="EMBL" id="TYP64359.1"/>
    </source>
</evidence>
<dbReference type="CDD" id="cd15491">
    <property type="entry name" value="selB_III"/>
    <property type="match status" value="1"/>
</dbReference>
<dbReference type="GO" id="GO:0005737">
    <property type="term" value="C:cytoplasm"/>
    <property type="evidence" value="ECO:0007669"/>
    <property type="project" value="UniProtKB-SubCell"/>
</dbReference>
<dbReference type="InterPro" id="IPR004535">
    <property type="entry name" value="Transl_elong_SelB"/>
</dbReference>
<dbReference type="PANTHER" id="PTHR43721">
    <property type="entry name" value="ELONGATION FACTOR TU-RELATED"/>
    <property type="match status" value="1"/>
</dbReference>
<dbReference type="OrthoDB" id="9803139at2"/>
<protein>
    <recommendedName>
        <fullName evidence="2">Selenocysteine-specific elongation factor</fullName>
    </recommendedName>
    <alternativeName>
        <fullName evidence="8">SelB translation factor</fullName>
    </alternativeName>
</protein>
<dbReference type="GO" id="GO:0003924">
    <property type="term" value="F:GTPase activity"/>
    <property type="evidence" value="ECO:0007669"/>
    <property type="project" value="InterPro"/>
</dbReference>
<dbReference type="GO" id="GO:0005525">
    <property type="term" value="F:GTP binding"/>
    <property type="evidence" value="ECO:0007669"/>
    <property type="project" value="UniProtKB-KW"/>
</dbReference>
<dbReference type="InterPro" id="IPR000795">
    <property type="entry name" value="T_Tr_GTP-bd_dom"/>
</dbReference>
<dbReference type="PROSITE" id="PS00301">
    <property type="entry name" value="G_TR_1"/>
    <property type="match status" value="1"/>
</dbReference>
<keyword evidence="5" id="KW-0648">Protein biosynthesis</keyword>
<keyword evidence="10" id="KW-0251">Elongation factor</keyword>
<dbReference type="InterPro" id="IPR009001">
    <property type="entry name" value="Transl_elong_EF1A/Init_IF2_C"/>
</dbReference>
<dbReference type="GO" id="GO:0003746">
    <property type="term" value="F:translation elongation factor activity"/>
    <property type="evidence" value="ECO:0007669"/>
    <property type="project" value="UniProtKB-KW"/>
</dbReference>
<dbReference type="PANTHER" id="PTHR43721:SF9">
    <property type="entry name" value="GTP-BINDING PROTEIN 1"/>
    <property type="match status" value="1"/>
</dbReference>
<evidence type="ECO:0000313" key="11">
    <source>
        <dbReference type="Proteomes" id="UP000324282"/>
    </source>
</evidence>
<dbReference type="NCBIfam" id="TIGR00231">
    <property type="entry name" value="small_GTP"/>
    <property type="match status" value="1"/>
</dbReference>
<evidence type="ECO:0000256" key="2">
    <source>
        <dbReference type="ARBA" id="ARBA00015953"/>
    </source>
</evidence>
<name>A0A5S5BBN7_STUST</name>
<dbReference type="Pfam" id="PF00009">
    <property type="entry name" value="GTP_EFTU"/>
    <property type="match status" value="1"/>
</dbReference>
<dbReference type="InterPro" id="IPR057335">
    <property type="entry name" value="Beta-barrel_SelB"/>
</dbReference>
<gene>
    <name evidence="10" type="ORF">A9A72_1231146</name>
</gene>
<accession>A0A5S5BBN7</accession>
<dbReference type="AlphaFoldDB" id="A0A5S5BBN7"/>
<evidence type="ECO:0000256" key="6">
    <source>
        <dbReference type="ARBA" id="ARBA00023134"/>
    </source>
</evidence>
<dbReference type="InterPro" id="IPR009000">
    <property type="entry name" value="Transl_B-barrel_sf"/>
</dbReference>
<keyword evidence="3" id="KW-0963">Cytoplasm</keyword>
<dbReference type="InterPro" id="IPR048931">
    <property type="entry name" value="WHD_2nd_SelB_bact"/>
</dbReference>
<keyword evidence="6" id="KW-0342">GTP-binding</keyword>
<comment type="function">
    <text evidence="7">Translation factor necessary for the incorporation of selenocysteine into proteins. It probably replaces EF-Tu for the insertion of selenocysteine directed by the UGA codon. SelB binds GTP and GDP.</text>
</comment>
<dbReference type="SUPFAM" id="SSF50447">
    <property type="entry name" value="Translation proteins"/>
    <property type="match status" value="1"/>
</dbReference>
<dbReference type="InterPro" id="IPR036388">
    <property type="entry name" value="WH-like_DNA-bd_sf"/>
</dbReference>
<dbReference type="Pfam" id="PF21214">
    <property type="entry name" value="WHD_2nd_SelB_bact"/>
    <property type="match status" value="1"/>
</dbReference>
<dbReference type="NCBIfam" id="TIGR00475">
    <property type="entry name" value="selB"/>
    <property type="match status" value="1"/>
</dbReference>
<evidence type="ECO:0000256" key="1">
    <source>
        <dbReference type="ARBA" id="ARBA00004496"/>
    </source>
</evidence>
<evidence type="ECO:0000256" key="7">
    <source>
        <dbReference type="ARBA" id="ARBA00025526"/>
    </source>
</evidence>